<dbReference type="RefSeq" id="WP_084370735.1">
    <property type="nucleotide sequence ID" value="NZ_FWYF01000001.1"/>
</dbReference>
<dbReference type="PROSITE" id="PS51257">
    <property type="entry name" value="PROKAR_LIPOPROTEIN"/>
    <property type="match status" value="1"/>
</dbReference>
<dbReference type="Proteomes" id="UP000192472">
    <property type="component" value="Unassembled WGS sequence"/>
</dbReference>
<accession>A0A1W2G630</accession>
<name>A0A1W2G630_REIFA</name>
<dbReference type="STRING" id="692418.SAMN04488029_0389"/>
<proteinExistence type="predicted"/>
<organism evidence="1 2">
    <name type="scientific">Reichenbachiella faecimaris</name>
    <dbReference type="NCBI Taxonomy" id="692418"/>
    <lineage>
        <taxon>Bacteria</taxon>
        <taxon>Pseudomonadati</taxon>
        <taxon>Bacteroidota</taxon>
        <taxon>Cytophagia</taxon>
        <taxon>Cytophagales</taxon>
        <taxon>Reichenbachiellaceae</taxon>
        <taxon>Reichenbachiella</taxon>
    </lineage>
</organism>
<protein>
    <submittedName>
        <fullName evidence="1">Uncharacterized protein</fullName>
    </submittedName>
</protein>
<dbReference type="EMBL" id="FWYF01000001">
    <property type="protein sequence ID" value="SMD32051.1"/>
    <property type="molecule type" value="Genomic_DNA"/>
</dbReference>
<keyword evidence="2" id="KW-1185">Reference proteome</keyword>
<evidence type="ECO:0000313" key="2">
    <source>
        <dbReference type="Proteomes" id="UP000192472"/>
    </source>
</evidence>
<reference evidence="1 2" key="1">
    <citation type="submission" date="2017-04" db="EMBL/GenBank/DDBJ databases">
        <authorList>
            <person name="Afonso C.L."/>
            <person name="Miller P.J."/>
            <person name="Scott M.A."/>
            <person name="Spackman E."/>
            <person name="Goraichik I."/>
            <person name="Dimitrov K.M."/>
            <person name="Suarez D.L."/>
            <person name="Swayne D.E."/>
        </authorList>
    </citation>
    <scope>NUCLEOTIDE SEQUENCE [LARGE SCALE GENOMIC DNA]</scope>
    <source>
        <strain evidence="1 2">DSM 26133</strain>
    </source>
</reference>
<sequence length="238" mass="26870">MAISKTSIFFLIGCFFAISCFGQQTISDKVASLHHSEKSKIRKPLYEFLSTWNTTAPKLKPVAKEIEVKKKENKQKGKDPLAGTKKLQETYDELVVLDGTERSFIAESFALPMQKELEVKGASLDAEDIYAVQYITKFVLGVPRFNHGELDINDLNQVDRELAKLIETYPDNDAHNQEVDGHVIDIFREEAQAFWNSFVAENKAQYKKGKGKGSNGAELTSMNCGEKYKLLKEKGIMH</sequence>
<dbReference type="AlphaFoldDB" id="A0A1W2G630"/>
<evidence type="ECO:0000313" key="1">
    <source>
        <dbReference type="EMBL" id="SMD32051.1"/>
    </source>
</evidence>
<gene>
    <name evidence="1" type="ORF">SAMN04488029_0389</name>
</gene>